<gene>
    <name evidence="1" type="ordered locus">MTR_5g006350</name>
</gene>
<dbReference type="EMBL" id="CM001221">
    <property type="protein sequence ID" value="AES93684.1"/>
    <property type="molecule type" value="Genomic_DNA"/>
</dbReference>
<evidence type="ECO:0000313" key="1">
    <source>
        <dbReference type="EMBL" id="AES93684.1"/>
    </source>
</evidence>
<dbReference type="EnsemblPlants" id="AES93684">
    <property type="protein sequence ID" value="AES93684"/>
    <property type="gene ID" value="MTR_5g006350"/>
</dbReference>
<reference evidence="1 3" key="1">
    <citation type="journal article" date="2011" name="Nature">
        <title>The Medicago genome provides insight into the evolution of rhizobial symbioses.</title>
        <authorList>
            <person name="Young N.D."/>
            <person name="Debelle F."/>
            <person name="Oldroyd G.E."/>
            <person name="Geurts R."/>
            <person name="Cannon S.B."/>
            <person name="Udvardi M.K."/>
            <person name="Benedito V.A."/>
            <person name="Mayer K.F."/>
            <person name="Gouzy J."/>
            <person name="Schoof H."/>
            <person name="Van de Peer Y."/>
            <person name="Proost S."/>
            <person name="Cook D.R."/>
            <person name="Meyers B.C."/>
            <person name="Spannagl M."/>
            <person name="Cheung F."/>
            <person name="De Mita S."/>
            <person name="Krishnakumar V."/>
            <person name="Gundlach H."/>
            <person name="Zhou S."/>
            <person name="Mudge J."/>
            <person name="Bharti A.K."/>
            <person name="Murray J.D."/>
            <person name="Naoumkina M.A."/>
            <person name="Rosen B."/>
            <person name="Silverstein K.A."/>
            <person name="Tang H."/>
            <person name="Rombauts S."/>
            <person name="Zhao P.X."/>
            <person name="Zhou P."/>
            <person name="Barbe V."/>
            <person name="Bardou P."/>
            <person name="Bechner M."/>
            <person name="Bellec A."/>
            <person name="Berger A."/>
            <person name="Berges H."/>
            <person name="Bidwell S."/>
            <person name="Bisseling T."/>
            <person name="Choisne N."/>
            <person name="Couloux A."/>
            <person name="Denny R."/>
            <person name="Deshpande S."/>
            <person name="Dai X."/>
            <person name="Doyle J.J."/>
            <person name="Dudez A.M."/>
            <person name="Farmer A.D."/>
            <person name="Fouteau S."/>
            <person name="Franken C."/>
            <person name="Gibelin C."/>
            <person name="Gish J."/>
            <person name="Goldstein S."/>
            <person name="Gonzalez A.J."/>
            <person name="Green P.J."/>
            <person name="Hallab A."/>
            <person name="Hartog M."/>
            <person name="Hua A."/>
            <person name="Humphray S.J."/>
            <person name="Jeong D.H."/>
            <person name="Jing Y."/>
            <person name="Jocker A."/>
            <person name="Kenton S.M."/>
            <person name="Kim D.J."/>
            <person name="Klee K."/>
            <person name="Lai H."/>
            <person name="Lang C."/>
            <person name="Lin S."/>
            <person name="Macmil S.L."/>
            <person name="Magdelenat G."/>
            <person name="Matthews L."/>
            <person name="McCorrison J."/>
            <person name="Monaghan E.L."/>
            <person name="Mun J.H."/>
            <person name="Najar F.Z."/>
            <person name="Nicholson C."/>
            <person name="Noirot C."/>
            <person name="O'Bleness M."/>
            <person name="Paule C.R."/>
            <person name="Poulain J."/>
            <person name="Prion F."/>
            <person name="Qin B."/>
            <person name="Qu C."/>
            <person name="Retzel E.F."/>
            <person name="Riddle C."/>
            <person name="Sallet E."/>
            <person name="Samain S."/>
            <person name="Samson N."/>
            <person name="Sanders I."/>
            <person name="Saurat O."/>
            <person name="Scarpelli C."/>
            <person name="Schiex T."/>
            <person name="Segurens B."/>
            <person name="Severin A.J."/>
            <person name="Sherrier D.J."/>
            <person name="Shi R."/>
            <person name="Sims S."/>
            <person name="Singer S.R."/>
            <person name="Sinharoy S."/>
            <person name="Sterck L."/>
            <person name="Viollet A."/>
            <person name="Wang B.B."/>
            <person name="Wang K."/>
            <person name="Wang M."/>
            <person name="Wang X."/>
            <person name="Warfsmann J."/>
            <person name="Weissenbach J."/>
            <person name="White D.D."/>
            <person name="White J.D."/>
            <person name="Wiley G.B."/>
            <person name="Wincker P."/>
            <person name="Xing Y."/>
            <person name="Yang L."/>
            <person name="Yao Z."/>
            <person name="Ying F."/>
            <person name="Zhai J."/>
            <person name="Zhou L."/>
            <person name="Zuber A."/>
            <person name="Denarie J."/>
            <person name="Dixon R.A."/>
            <person name="May G.D."/>
            <person name="Schwartz D.C."/>
            <person name="Rogers J."/>
            <person name="Quetier F."/>
            <person name="Town C.D."/>
            <person name="Roe B.A."/>
        </authorList>
    </citation>
    <scope>NUCLEOTIDE SEQUENCE [LARGE SCALE GENOMIC DNA]</scope>
    <source>
        <strain evidence="1">A17</strain>
        <strain evidence="2 3">cv. Jemalong A17</strain>
    </source>
</reference>
<keyword evidence="3" id="KW-1185">Reference proteome</keyword>
<accession>G7K3N1</accession>
<dbReference type="PaxDb" id="3880-AES93684"/>
<organism evidence="1 3">
    <name type="scientific">Medicago truncatula</name>
    <name type="common">Barrel medic</name>
    <name type="synonym">Medicago tribuloides</name>
    <dbReference type="NCBI Taxonomy" id="3880"/>
    <lineage>
        <taxon>Eukaryota</taxon>
        <taxon>Viridiplantae</taxon>
        <taxon>Streptophyta</taxon>
        <taxon>Embryophyta</taxon>
        <taxon>Tracheophyta</taxon>
        <taxon>Spermatophyta</taxon>
        <taxon>Magnoliopsida</taxon>
        <taxon>eudicotyledons</taxon>
        <taxon>Gunneridae</taxon>
        <taxon>Pentapetalae</taxon>
        <taxon>rosids</taxon>
        <taxon>fabids</taxon>
        <taxon>Fabales</taxon>
        <taxon>Fabaceae</taxon>
        <taxon>Papilionoideae</taxon>
        <taxon>50 kb inversion clade</taxon>
        <taxon>NPAAA clade</taxon>
        <taxon>Hologalegina</taxon>
        <taxon>IRL clade</taxon>
        <taxon>Trifolieae</taxon>
        <taxon>Medicago</taxon>
    </lineage>
</organism>
<sequence>MDGSGEVLLYLVDAASVLSLSESFATTYCEALPLSELTISVSELLSLPMIISSSVFSTHSNSNNIHVLVLSLSLFTITKHKPFMIFILSSSSSGYDEAVMIFCTTDSDIVSEEKSLCTGEATVSVDPFTDVLQAGHEIPIYKWEVDSAEEMGYICHTDFHIQKNHQAK</sequence>
<reference evidence="2" key="3">
    <citation type="submission" date="2015-04" db="UniProtKB">
        <authorList>
            <consortium name="EnsemblPlants"/>
        </authorList>
    </citation>
    <scope>IDENTIFICATION</scope>
    <source>
        <strain evidence="2">cv. Jemalong A17</strain>
    </source>
</reference>
<dbReference type="Proteomes" id="UP000002051">
    <property type="component" value="Chromosome 5"/>
</dbReference>
<proteinExistence type="predicted"/>
<evidence type="ECO:0000313" key="2">
    <source>
        <dbReference type="EnsemblPlants" id="AES93684"/>
    </source>
</evidence>
<dbReference type="HOGENOM" id="CLU_1588916_0_0_1"/>
<name>G7K3N1_MEDTR</name>
<protein>
    <submittedName>
        <fullName evidence="1 2">Uncharacterized protein</fullName>
    </submittedName>
</protein>
<dbReference type="AlphaFoldDB" id="G7K3N1"/>
<reference evidence="1 3" key="2">
    <citation type="journal article" date="2014" name="BMC Genomics">
        <title>An improved genome release (version Mt4.0) for the model legume Medicago truncatula.</title>
        <authorList>
            <person name="Tang H."/>
            <person name="Krishnakumar V."/>
            <person name="Bidwell S."/>
            <person name="Rosen B."/>
            <person name="Chan A."/>
            <person name="Zhou S."/>
            <person name="Gentzbittel L."/>
            <person name="Childs K.L."/>
            <person name="Yandell M."/>
            <person name="Gundlach H."/>
            <person name="Mayer K.F."/>
            <person name="Schwartz D.C."/>
            <person name="Town C.D."/>
        </authorList>
    </citation>
    <scope>GENOME REANNOTATION</scope>
    <source>
        <strain evidence="2 3">cv. Jemalong A17</strain>
    </source>
</reference>
<evidence type="ECO:0000313" key="3">
    <source>
        <dbReference type="Proteomes" id="UP000002051"/>
    </source>
</evidence>